<feature type="compositionally biased region" description="Polar residues" evidence="1">
    <location>
        <begin position="227"/>
        <end position="242"/>
    </location>
</feature>
<feature type="compositionally biased region" description="Low complexity" evidence="1">
    <location>
        <begin position="141"/>
        <end position="189"/>
    </location>
</feature>
<evidence type="ECO:0000256" key="1">
    <source>
        <dbReference type="SAM" id="MobiDB-lite"/>
    </source>
</evidence>
<feature type="compositionally biased region" description="Polar residues" evidence="1">
    <location>
        <begin position="205"/>
        <end position="218"/>
    </location>
</feature>
<keyword evidence="3" id="KW-1185">Reference proteome</keyword>
<feature type="region of interest" description="Disordered" evidence="1">
    <location>
        <begin position="544"/>
        <end position="568"/>
    </location>
</feature>
<proteinExistence type="predicted"/>
<evidence type="ECO:0000313" key="3">
    <source>
        <dbReference type="Proteomes" id="UP001175271"/>
    </source>
</evidence>
<sequence>MSGYQQNNMNLGQMGMNQNQQGQQPMHQQMYQQQQHQQMGMGRMMGVQGGQQMQHGGMMNPNQGPPHSQPQQQQFQQFQQQQMPSSSMSGGHQQTPTSFMSSGVPQGQHQMQQQTGLLGQPPPQANPSISVMSSFGGQHLSSNSPMMSSMHRPMSTGSGNPSTPQQQQQLSVPPVSSSGETPSPSTGVGLNPESDQPPLSDAPASISSDTPTANSVLANTPGVASTPGPSSTAPAVDGQQNQADSAASTDDADVPACITHADPLNQAKHLMLNVIPGEVEDVLQFLSKYLQSEYEVSESQSDLGLGGPPSVADPPSVNDLQNGPGSVSVMDEAPHSVGGGLRVDSEGLKNYCESAVKSALNCLASIDTALGCLDVVKQSLAHVHSVEKSLHAQAVPSVPPQHVGGAAAQSQQANLAGSEANVALTQQAMERLQYQQQLSQSMSKGADAVRLLLAHSMHLPVDSLSNGFANGDDYMDHQGNLGENGGDMVMSTGEGASAEVDFDAIMADNLCEGNVFADTTAAANASDANASDIHIAEATASRISADDSNLSDTASADVKTEVPISAMD</sequence>
<feature type="region of interest" description="Disordered" evidence="1">
    <location>
        <begin position="1"/>
        <end position="251"/>
    </location>
</feature>
<dbReference type="AlphaFoldDB" id="A0AA39LV15"/>
<feature type="region of interest" description="Disordered" evidence="1">
    <location>
        <begin position="300"/>
        <end position="331"/>
    </location>
</feature>
<reference evidence="2" key="1">
    <citation type="submission" date="2023-06" db="EMBL/GenBank/DDBJ databases">
        <title>Genomic analysis of the entomopathogenic nematode Steinernema hermaphroditum.</title>
        <authorList>
            <person name="Schwarz E.M."/>
            <person name="Heppert J.K."/>
            <person name="Baniya A."/>
            <person name="Schwartz H.T."/>
            <person name="Tan C.-H."/>
            <person name="Antoshechkin I."/>
            <person name="Sternberg P.W."/>
            <person name="Goodrich-Blair H."/>
            <person name="Dillman A.R."/>
        </authorList>
    </citation>
    <scope>NUCLEOTIDE SEQUENCE</scope>
    <source>
        <strain evidence="2">PS9179</strain>
        <tissue evidence="2">Whole animal</tissue>
    </source>
</reference>
<evidence type="ECO:0000313" key="2">
    <source>
        <dbReference type="EMBL" id="KAK0410658.1"/>
    </source>
</evidence>
<feature type="compositionally biased region" description="Polar residues" evidence="1">
    <location>
        <begin position="126"/>
        <end position="140"/>
    </location>
</feature>
<feature type="compositionally biased region" description="Low complexity" evidence="1">
    <location>
        <begin position="69"/>
        <end position="94"/>
    </location>
</feature>
<comment type="caution">
    <text evidence="2">The sequence shown here is derived from an EMBL/GenBank/DDBJ whole genome shotgun (WGS) entry which is preliminary data.</text>
</comment>
<dbReference type="EMBL" id="JAUCMV010000003">
    <property type="protein sequence ID" value="KAK0410658.1"/>
    <property type="molecule type" value="Genomic_DNA"/>
</dbReference>
<organism evidence="2 3">
    <name type="scientific">Steinernema hermaphroditum</name>
    <dbReference type="NCBI Taxonomy" id="289476"/>
    <lineage>
        <taxon>Eukaryota</taxon>
        <taxon>Metazoa</taxon>
        <taxon>Ecdysozoa</taxon>
        <taxon>Nematoda</taxon>
        <taxon>Chromadorea</taxon>
        <taxon>Rhabditida</taxon>
        <taxon>Tylenchina</taxon>
        <taxon>Panagrolaimomorpha</taxon>
        <taxon>Strongyloidoidea</taxon>
        <taxon>Steinernematidae</taxon>
        <taxon>Steinernema</taxon>
    </lineage>
</organism>
<protein>
    <submittedName>
        <fullName evidence="2">Uncharacterized protein</fullName>
    </submittedName>
</protein>
<name>A0AA39LV15_9BILA</name>
<gene>
    <name evidence="2" type="ORF">QR680_005258</name>
</gene>
<accession>A0AA39LV15</accession>
<dbReference type="Proteomes" id="UP001175271">
    <property type="component" value="Unassembled WGS sequence"/>
</dbReference>
<feature type="compositionally biased region" description="Low complexity" evidence="1">
    <location>
        <begin position="1"/>
        <end position="62"/>
    </location>
</feature>
<feature type="compositionally biased region" description="Low complexity" evidence="1">
    <location>
        <begin position="103"/>
        <end position="119"/>
    </location>
</feature>